<feature type="signal peptide" evidence="1">
    <location>
        <begin position="1"/>
        <end position="24"/>
    </location>
</feature>
<sequence length="68" mass="7010">MQHIKRITLLVAISGGLFASAAYADDGYVGYAIEHGAKPVVTTLVSTLVSTSAACRLSQIFALGVTLA</sequence>
<accession>A0A257SFR4</accession>
<evidence type="ECO:0000313" key="2">
    <source>
        <dbReference type="EMBL" id="OYV72017.1"/>
    </source>
</evidence>
<reference evidence="2 3" key="1">
    <citation type="submission" date="2017-03" db="EMBL/GenBank/DDBJ databases">
        <title>Lifting the veil on microbial sulfur biogeochemistry in mining wastewaters.</title>
        <authorList>
            <person name="Kantor R.S."/>
            <person name="Colenbrander Nelson T."/>
            <person name="Marshall S."/>
            <person name="Bennett D."/>
            <person name="Apte S."/>
            <person name="Camacho D."/>
            <person name="Thomas B.C."/>
            <person name="Warren L.A."/>
            <person name="Banfield J.F."/>
        </authorList>
    </citation>
    <scope>NUCLEOTIDE SEQUENCE [LARGE SCALE GENOMIC DNA]</scope>
    <source>
        <strain evidence="2">21-59-9</strain>
    </source>
</reference>
<gene>
    <name evidence="2" type="ORF">B7Z70_15580</name>
</gene>
<dbReference type="Proteomes" id="UP000216779">
    <property type="component" value="Unassembled WGS sequence"/>
</dbReference>
<name>A0A257SFR4_9PROT</name>
<keyword evidence="1" id="KW-0732">Signal</keyword>
<proteinExistence type="predicted"/>
<comment type="caution">
    <text evidence="2">The sequence shown here is derived from an EMBL/GenBank/DDBJ whole genome shotgun (WGS) entry which is preliminary data.</text>
</comment>
<organism evidence="2 3">
    <name type="scientific">Acidithiobacillus ferrivorans</name>
    <dbReference type="NCBI Taxonomy" id="160808"/>
    <lineage>
        <taxon>Bacteria</taxon>
        <taxon>Pseudomonadati</taxon>
        <taxon>Pseudomonadota</taxon>
        <taxon>Acidithiobacillia</taxon>
        <taxon>Acidithiobacillales</taxon>
        <taxon>Acidithiobacillaceae</taxon>
        <taxon>Acidithiobacillus</taxon>
    </lineage>
</organism>
<protein>
    <submittedName>
        <fullName evidence="2">Uncharacterized protein</fullName>
    </submittedName>
</protein>
<dbReference type="AlphaFoldDB" id="A0A257SFR4"/>
<evidence type="ECO:0000256" key="1">
    <source>
        <dbReference type="SAM" id="SignalP"/>
    </source>
</evidence>
<feature type="chain" id="PRO_5013373553" evidence="1">
    <location>
        <begin position="25"/>
        <end position="68"/>
    </location>
</feature>
<dbReference type="EMBL" id="NCBC01000936">
    <property type="protein sequence ID" value="OYV72017.1"/>
    <property type="molecule type" value="Genomic_DNA"/>
</dbReference>
<evidence type="ECO:0000313" key="3">
    <source>
        <dbReference type="Proteomes" id="UP000216779"/>
    </source>
</evidence>